<feature type="non-terminal residue" evidence="1">
    <location>
        <position position="88"/>
    </location>
</feature>
<evidence type="ECO:0000313" key="1">
    <source>
        <dbReference type="EMBL" id="VDN21131.1"/>
    </source>
</evidence>
<dbReference type="AlphaFoldDB" id="A0A3P7MSG5"/>
<reference evidence="1 2" key="1">
    <citation type="submission" date="2018-11" db="EMBL/GenBank/DDBJ databases">
        <authorList>
            <consortium name="Pathogen Informatics"/>
        </authorList>
    </citation>
    <scope>NUCLEOTIDE SEQUENCE [LARGE SCALE GENOMIC DNA]</scope>
</reference>
<name>A0A3P7MSG5_DIBLA</name>
<dbReference type="EMBL" id="UYRU01071525">
    <property type="protein sequence ID" value="VDN21131.1"/>
    <property type="molecule type" value="Genomic_DNA"/>
</dbReference>
<organism evidence="1 2">
    <name type="scientific">Dibothriocephalus latus</name>
    <name type="common">Fish tapeworm</name>
    <name type="synonym">Diphyllobothrium latum</name>
    <dbReference type="NCBI Taxonomy" id="60516"/>
    <lineage>
        <taxon>Eukaryota</taxon>
        <taxon>Metazoa</taxon>
        <taxon>Spiralia</taxon>
        <taxon>Lophotrochozoa</taxon>
        <taxon>Platyhelminthes</taxon>
        <taxon>Cestoda</taxon>
        <taxon>Eucestoda</taxon>
        <taxon>Diphyllobothriidea</taxon>
        <taxon>Diphyllobothriidae</taxon>
        <taxon>Dibothriocephalus</taxon>
    </lineage>
</organism>
<gene>
    <name evidence="1" type="ORF">DILT_LOCUS13765</name>
</gene>
<dbReference type="Proteomes" id="UP000281553">
    <property type="component" value="Unassembled WGS sequence"/>
</dbReference>
<sequence>MRSVSVCVATPQVIPGQRGSPAVLTPNWTGSQGVHVSTGSGLDEDTEKALRDAVAGDELSGPYLVELPHESITIEDYARPLYRKDIFF</sequence>
<keyword evidence="2" id="KW-1185">Reference proteome</keyword>
<protein>
    <submittedName>
        <fullName evidence="1">Uncharacterized protein</fullName>
    </submittedName>
</protein>
<accession>A0A3P7MSG5</accession>
<proteinExistence type="predicted"/>
<evidence type="ECO:0000313" key="2">
    <source>
        <dbReference type="Proteomes" id="UP000281553"/>
    </source>
</evidence>